<dbReference type="Proteomes" id="UP000028531">
    <property type="component" value="Unassembled WGS sequence"/>
</dbReference>
<keyword evidence="3" id="KW-0813">Transport</keyword>
<sequence>MLSRYLPVFLILALLAEVLGTIGGFGSSVFFVPVANFYFDFQSVLGITALFHLSSNVTKIAFFRKGLDKRLLLYLGIPAIIFVSIGAFLSKYVNPGMLGLILGVFLIVLSLVFLIFKKLVVKDSNKNAIAGGVLSGLSAGLLGTGGAIRGITMAAFKMDKATFIATSAAIDFGVDASRVVIYYYNGYMHQDHLYIAGLLLIVAIVGTWIGKRILAYFSQEQFRTLVLVLILIIGIASVFSDYIKM</sequence>
<gene>
    <name evidence="9" type="ORF">IL45_02050</name>
    <name evidence="10" type="ORF">LY02_02730</name>
</gene>
<keyword evidence="4 8" id="KW-1003">Cell membrane</keyword>
<accession>A0A084JZN9</accession>
<dbReference type="InterPro" id="IPR052017">
    <property type="entry name" value="TSUP"/>
</dbReference>
<dbReference type="RefSeq" id="WP_036579634.1">
    <property type="nucleotide sequence ID" value="NZ_JPJI01000012.1"/>
</dbReference>
<evidence type="ECO:0000313" key="9">
    <source>
        <dbReference type="EMBL" id="KEZ94423.1"/>
    </source>
</evidence>
<evidence type="ECO:0000256" key="2">
    <source>
        <dbReference type="ARBA" id="ARBA00009142"/>
    </source>
</evidence>
<feature type="transmembrane region" description="Helical" evidence="8">
    <location>
        <begin position="192"/>
        <end position="210"/>
    </location>
</feature>
<dbReference type="EMBL" id="PVNA01000007">
    <property type="protein sequence ID" value="PRX12317.1"/>
    <property type="molecule type" value="Genomic_DNA"/>
</dbReference>
<evidence type="ECO:0000256" key="1">
    <source>
        <dbReference type="ARBA" id="ARBA00004651"/>
    </source>
</evidence>
<evidence type="ECO:0000256" key="4">
    <source>
        <dbReference type="ARBA" id="ARBA00022475"/>
    </source>
</evidence>
<comment type="caution">
    <text evidence="9">The sequence shown here is derived from an EMBL/GenBank/DDBJ whole genome shotgun (WGS) entry which is preliminary data.</text>
</comment>
<evidence type="ECO:0000256" key="8">
    <source>
        <dbReference type="RuleBase" id="RU363041"/>
    </source>
</evidence>
<comment type="subcellular location">
    <subcellularLocation>
        <location evidence="1 8">Cell membrane</location>
        <topology evidence="1 8">Multi-pass membrane protein</topology>
    </subcellularLocation>
</comment>
<keyword evidence="12" id="KW-1185">Reference proteome</keyword>
<protein>
    <recommendedName>
        <fullName evidence="8">Probable membrane transporter protein</fullName>
    </recommendedName>
</protein>
<dbReference type="EMBL" id="JPJI01000012">
    <property type="protein sequence ID" value="KEZ94423.1"/>
    <property type="molecule type" value="Genomic_DNA"/>
</dbReference>
<feature type="transmembrane region" description="Helical" evidence="8">
    <location>
        <begin position="96"/>
        <end position="116"/>
    </location>
</feature>
<evidence type="ECO:0000313" key="10">
    <source>
        <dbReference type="EMBL" id="PRX12317.1"/>
    </source>
</evidence>
<proteinExistence type="inferred from homology"/>
<evidence type="ECO:0000256" key="5">
    <source>
        <dbReference type="ARBA" id="ARBA00022692"/>
    </source>
</evidence>
<dbReference type="GO" id="GO:0005886">
    <property type="term" value="C:plasma membrane"/>
    <property type="evidence" value="ECO:0007669"/>
    <property type="project" value="UniProtKB-SubCell"/>
</dbReference>
<reference evidence="9 11" key="1">
    <citation type="submission" date="2014-07" db="EMBL/GenBank/DDBJ databases">
        <title>Draft genome sequence of Nonlabens ulvanivorans, an ulvan degrading bacterium.</title>
        <authorList>
            <person name="Kopel M."/>
            <person name="Helbert W."/>
            <person name="Henrissat B."/>
            <person name="Doniger T."/>
            <person name="Banin E."/>
        </authorList>
    </citation>
    <scope>NUCLEOTIDE SEQUENCE [LARGE SCALE GENOMIC DNA]</scope>
    <source>
        <strain evidence="9 11">PLR</strain>
    </source>
</reference>
<evidence type="ECO:0000313" key="11">
    <source>
        <dbReference type="Proteomes" id="UP000028531"/>
    </source>
</evidence>
<feature type="transmembrane region" description="Helical" evidence="8">
    <location>
        <begin position="128"/>
        <end position="148"/>
    </location>
</feature>
<dbReference type="Proteomes" id="UP000239997">
    <property type="component" value="Unassembled WGS sequence"/>
</dbReference>
<dbReference type="PANTHER" id="PTHR30269:SF37">
    <property type="entry name" value="MEMBRANE TRANSPORTER PROTEIN"/>
    <property type="match status" value="1"/>
</dbReference>
<reference evidence="10 12" key="2">
    <citation type="submission" date="2018-03" db="EMBL/GenBank/DDBJ databases">
        <title>Genomic Encyclopedia of Archaeal and Bacterial Type Strains, Phase II (KMG-II): from individual species to whole genera.</title>
        <authorList>
            <person name="Goeker M."/>
        </authorList>
    </citation>
    <scope>NUCLEOTIDE SEQUENCE [LARGE SCALE GENOMIC DNA]</scope>
    <source>
        <strain evidence="10 12">DSM 22727</strain>
    </source>
</reference>
<evidence type="ECO:0000256" key="7">
    <source>
        <dbReference type="ARBA" id="ARBA00023136"/>
    </source>
</evidence>
<feature type="transmembrane region" description="Helical" evidence="8">
    <location>
        <begin position="71"/>
        <end position="90"/>
    </location>
</feature>
<dbReference type="OrthoDB" id="677436at2"/>
<dbReference type="AlphaFoldDB" id="A0A084JZN9"/>
<comment type="similarity">
    <text evidence="2 8">Belongs to the 4-toluene sulfonate uptake permease (TSUP) (TC 2.A.102) family.</text>
</comment>
<feature type="transmembrane region" description="Helical" evidence="8">
    <location>
        <begin position="222"/>
        <end position="243"/>
    </location>
</feature>
<keyword evidence="5 8" id="KW-0812">Transmembrane</keyword>
<organism evidence="9 11">
    <name type="scientific">Nonlabens ulvanivorans</name>
    <name type="common">Persicivirga ulvanivorans</name>
    <dbReference type="NCBI Taxonomy" id="906888"/>
    <lineage>
        <taxon>Bacteria</taxon>
        <taxon>Pseudomonadati</taxon>
        <taxon>Bacteroidota</taxon>
        <taxon>Flavobacteriia</taxon>
        <taxon>Flavobacteriales</taxon>
        <taxon>Flavobacteriaceae</taxon>
        <taxon>Nonlabens</taxon>
    </lineage>
</organism>
<keyword evidence="7 8" id="KW-0472">Membrane</keyword>
<keyword evidence="6 8" id="KW-1133">Transmembrane helix</keyword>
<dbReference type="Pfam" id="PF01925">
    <property type="entry name" value="TauE"/>
    <property type="match status" value="1"/>
</dbReference>
<dbReference type="PANTHER" id="PTHR30269">
    <property type="entry name" value="TRANSMEMBRANE PROTEIN YFCA"/>
    <property type="match status" value="1"/>
</dbReference>
<evidence type="ECO:0000313" key="12">
    <source>
        <dbReference type="Proteomes" id="UP000239997"/>
    </source>
</evidence>
<dbReference type="InterPro" id="IPR002781">
    <property type="entry name" value="TM_pro_TauE-like"/>
</dbReference>
<evidence type="ECO:0000256" key="3">
    <source>
        <dbReference type="ARBA" id="ARBA00022448"/>
    </source>
</evidence>
<evidence type="ECO:0000256" key="6">
    <source>
        <dbReference type="ARBA" id="ARBA00022989"/>
    </source>
</evidence>
<name>A0A084JZN9_NONUL</name>